<accession>A0A8S0XH04</accession>
<proteinExistence type="predicted"/>
<dbReference type="PANTHER" id="PTHR10039">
    <property type="entry name" value="AMELOGENIN"/>
    <property type="match status" value="1"/>
</dbReference>
<keyword evidence="4" id="KW-1185">Reference proteome</keyword>
<evidence type="ECO:0000313" key="4">
    <source>
        <dbReference type="Proteomes" id="UP000467700"/>
    </source>
</evidence>
<dbReference type="PANTHER" id="PTHR10039:SF17">
    <property type="entry name" value="FUNGAL STAND N-TERMINAL GOODBYE DOMAIN-CONTAINING PROTEIN-RELATED"/>
    <property type="match status" value="1"/>
</dbReference>
<organism evidence="3 4">
    <name type="scientific">Cyclocybe aegerita</name>
    <name type="common">Black poplar mushroom</name>
    <name type="synonym">Agrocybe aegerita</name>
    <dbReference type="NCBI Taxonomy" id="1973307"/>
    <lineage>
        <taxon>Eukaryota</taxon>
        <taxon>Fungi</taxon>
        <taxon>Dikarya</taxon>
        <taxon>Basidiomycota</taxon>
        <taxon>Agaricomycotina</taxon>
        <taxon>Agaricomycetes</taxon>
        <taxon>Agaricomycetidae</taxon>
        <taxon>Agaricales</taxon>
        <taxon>Agaricineae</taxon>
        <taxon>Bolbitiaceae</taxon>
        <taxon>Cyclocybe</taxon>
    </lineage>
</organism>
<dbReference type="AlphaFoldDB" id="A0A8S0XH04"/>
<sequence>MSMFTGAKNTVIYGGEFHAHSSSSVGSSSQVWREGLRTLREHVAPGAAHNSAERYDPPKCHPQTRKAVIRKIMDWIQDTDKLSRFLWLYGPAGSGKSAIAQTTAELCQKLKLLAASFFFSRSAAGRNDKSRFATTLAHQITMSIPELREYIGNVLDLDPMIVSSSLETQIQTLIVDTLNEVCEDEIVASRLHRRPRLIIIDGLDECVDTKSQQEILRVLSAASKDSPYPLIFLIASRPETPIRNTFRDFDPSVETIVLDDSCRPDADIKIFLESRFAEIRKNHPSGPQLPQTWPYEEQIQQLVRKASGQFIYASTVMKFVDSPNHLPQDRLGIIFELSQPRHDNEEDSEVLPFTELDTLYHHILSSVYDIEKVLEILSLLTLTSSFDFPRSPSMIEILFFYKYGEVYTVLAGMHSIIYVPSPDGEEGELRLLHASLSDFLLDEQRSVEFFIDPSQAHNRFSRHYIRHLKALLDNYENKKALSRPQQIARRFLLRECSQSSATEDLLQALAGFDIEAFLNLCSSIPYMHQQLSALPNFFAWLMVQPSDKYADVIELYEQRLAHFFFSKLVHRPINDTPVDQLRDGQAESLALSADIIFHHPSFLTQSGVELAALVIYGQLFDYLWGDMGNDSFTDSRQGPMVTHIILEQALSAWSTTYSPLFSRMLRAFFLLVHRRYISDRDDLVLGVAWQIVQTVTRQERMLNEGHLSPVKIIAMRYLAELLLRCPRSDEFSTELRDSSMPFDAKYPNLCYYLDIAITSYLDKNGVSRAPATPEVQLSPAVSQYIDHDLSQSA</sequence>
<evidence type="ECO:0000313" key="3">
    <source>
        <dbReference type="EMBL" id="CAA7262179.1"/>
    </source>
</evidence>
<dbReference type="Pfam" id="PF24883">
    <property type="entry name" value="NPHP3_N"/>
    <property type="match status" value="1"/>
</dbReference>
<evidence type="ECO:0000259" key="2">
    <source>
        <dbReference type="Pfam" id="PF24883"/>
    </source>
</evidence>
<comment type="caution">
    <text evidence="3">The sequence shown here is derived from an EMBL/GenBank/DDBJ whole genome shotgun (WGS) entry which is preliminary data.</text>
</comment>
<reference evidence="3 4" key="1">
    <citation type="submission" date="2020-01" db="EMBL/GenBank/DDBJ databases">
        <authorList>
            <person name="Gupta K D."/>
        </authorList>
    </citation>
    <scope>NUCLEOTIDE SEQUENCE [LARGE SCALE GENOMIC DNA]</scope>
</reference>
<keyword evidence="1" id="KW-0677">Repeat</keyword>
<dbReference type="EMBL" id="CACVBS010000035">
    <property type="protein sequence ID" value="CAA7262179.1"/>
    <property type="molecule type" value="Genomic_DNA"/>
</dbReference>
<feature type="domain" description="Nephrocystin 3-like N-terminal" evidence="2">
    <location>
        <begin position="72"/>
        <end position="237"/>
    </location>
</feature>
<evidence type="ECO:0000256" key="1">
    <source>
        <dbReference type="ARBA" id="ARBA00022737"/>
    </source>
</evidence>
<protein>
    <recommendedName>
        <fullName evidence="2">Nephrocystin 3-like N-terminal domain-containing protein</fullName>
    </recommendedName>
</protein>
<dbReference type="InterPro" id="IPR027417">
    <property type="entry name" value="P-loop_NTPase"/>
</dbReference>
<dbReference type="Gene3D" id="3.40.50.300">
    <property type="entry name" value="P-loop containing nucleotide triphosphate hydrolases"/>
    <property type="match status" value="1"/>
</dbReference>
<dbReference type="SUPFAM" id="SSF52540">
    <property type="entry name" value="P-loop containing nucleoside triphosphate hydrolases"/>
    <property type="match status" value="1"/>
</dbReference>
<dbReference type="Proteomes" id="UP000467700">
    <property type="component" value="Unassembled WGS sequence"/>
</dbReference>
<name>A0A8S0XH04_CYCAE</name>
<dbReference type="OrthoDB" id="4760524at2759"/>
<gene>
    <name evidence="3" type="ORF">AAE3_LOCUS4586</name>
</gene>
<dbReference type="InterPro" id="IPR056884">
    <property type="entry name" value="NPHP3-like_N"/>
</dbReference>